<keyword evidence="1" id="KW-0472">Membrane</keyword>
<sequence>MRLARQKGAATIEFALGGILLMLVSFAVIEVCFRIYVVNVTEYALRETIRETKTYQGKSNYDRYQMQFNRFLSQEGTLWHFLVAKDQFTLSAKYYKSYRDLVDNRAASASDVSPEYVLADITLSYYYQPPLLALADKKVTISRSMLLNLEHEGWPGEDIGR</sequence>
<keyword evidence="4" id="KW-1185">Reference proteome</keyword>
<dbReference type="RefSeq" id="WP_047879942.1">
    <property type="nucleotide sequence ID" value="NZ_LDOT01000023.1"/>
</dbReference>
<dbReference type="AlphaFoldDB" id="A0A0J1GWZ2"/>
<feature type="domain" description="TadE-like" evidence="2">
    <location>
        <begin position="8"/>
        <end position="50"/>
    </location>
</feature>
<dbReference type="EMBL" id="LDOT01000023">
    <property type="protein sequence ID" value="KLV04171.1"/>
    <property type="molecule type" value="Genomic_DNA"/>
</dbReference>
<evidence type="ECO:0000256" key="1">
    <source>
        <dbReference type="SAM" id="Phobius"/>
    </source>
</evidence>
<organism evidence="3 4">
    <name type="scientific">Photobacterium aquae</name>
    <dbReference type="NCBI Taxonomy" id="1195763"/>
    <lineage>
        <taxon>Bacteria</taxon>
        <taxon>Pseudomonadati</taxon>
        <taxon>Pseudomonadota</taxon>
        <taxon>Gammaproteobacteria</taxon>
        <taxon>Vibrionales</taxon>
        <taxon>Vibrionaceae</taxon>
        <taxon>Photobacterium</taxon>
    </lineage>
</organism>
<comment type="caution">
    <text evidence="3">The sequence shown here is derived from an EMBL/GenBank/DDBJ whole genome shotgun (WGS) entry which is preliminary data.</text>
</comment>
<accession>A0A0J1GWZ2</accession>
<dbReference type="Pfam" id="PF07811">
    <property type="entry name" value="TadE"/>
    <property type="match status" value="1"/>
</dbReference>
<gene>
    <name evidence="3" type="ORF">ABT56_16320</name>
</gene>
<name>A0A0J1GWZ2_9GAMM</name>
<keyword evidence="1" id="KW-1133">Transmembrane helix</keyword>
<evidence type="ECO:0000259" key="2">
    <source>
        <dbReference type="Pfam" id="PF07811"/>
    </source>
</evidence>
<protein>
    <recommendedName>
        <fullName evidence="2">TadE-like domain-containing protein</fullName>
    </recommendedName>
</protein>
<evidence type="ECO:0000313" key="3">
    <source>
        <dbReference type="EMBL" id="KLV04171.1"/>
    </source>
</evidence>
<evidence type="ECO:0000313" key="4">
    <source>
        <dbReference type="Proteomes" id="UP000036097"/>
    </source>
</evidence>
<dbReference type="Proteomes" id="UP000036097">
    <property type="component" value="Unassembled WGS sequence"/>
</dbReference>
<proteinExistence type="predicted"/>
<reference evidence="3 4" key="1">
    <citation type="submission" date="2015-05" db="EMBL/GenBank/DDBJ databases">
        <title>Photobacterium galathea sp. nov.</title>
        <authorList>
            <person name="Machado H."/>
            <person name="Gram L."/>
        </authorList>
    </citation>
    <scope>NUCLEOTIDE SEQUENCE [LARGE SCALE GENOMIC DNA]</scope>
    <source>
        <strain evidence="3 4">CGMCC 1.12159</strain>
    </source>
</reference>
<dbReference type="OrthoDB" id="5817223at2"/>
<keyword evidence="1" id="KW-0812">Transmembrane</keyword>
<dbReference type="InterPro" id="IPR012495">
    <property type="entry name" value="TadE-like_dom"/>
</dbReference>
<dbReference type="PATRIC" id="fig|1195763.3.peg.3478"/>
<feature type="transmembrane region" description="Helical" evidence="1">
    <location>
        <begin position="12"/>
        <end position="37"/>
    </location>
</feature>
<dbReference type="STRING" id="1195763.ABT56_16320"/>